<sequence length="273" mass="29338">MLNYGYLTPLAEDPSSPALALRGLTRRFGEHVAVNNLSLDVPRGSFYGLVGPNGAGKTTALTMATGLLRPTAGDAWVCGHCTWGSEEETLAAKRCYGLLADGLPVFDRLSGKEFLDYTGRLRQLPEAEVEKRSTDLLRVLELPQEGGKYIADYSAGMTKKILLAAALLHRPDILILDEPFEAVDPVSAQVIREILRSYVRSGGTVLMSSHVMALVEEMCDRVAIVNAGNTVAAGTLEEVRGSRDSLTDVFVDLVGGGHLDHDALGWLAEGDAQ</sequence>
<dbReference type="InterPro" id="IPR003439">
    <property type="entry name" value="ABC_transporter-like_ATP-bd"/>
</dbReference>
<evidence type="ECO:0000313" key="7">
    <source>
        <dbReference type="EMBL" id="WCZ32060.1"/>
    </source>
</evidence>
<feature type="domain" description="ABC transporter" evidence="6">
    <location>
        <begin position="19"/>
        <end position="252"/>
    </location>
</feature>
<dbReference type="CDD" id="cd03230">
    <property type="entry name" value="ABC_DR_subfamily_A"/>
    <property type="match status" value="1"/>
</dbReference>
<accession>A0ABY7U5T8</accession>
<keyword evidence="5" id="KW-0046">Antibiotic resistance</keyword>
<reference evidence="7 8" key="1">
    <citation type="submission" date="2020-10" db="EMBL/GenBank/DDBJ databases">
        <title>Complete genome sequence of Corynebacterium massiliense DSM 45435, type strain of Corynebacterium massiliense.</title>
        <authorList>
            <person name="Busche T."/>
            <person name="Kalinowski J."/>
            <person name="Ruckert C."/>
        </authorList>
    </citation>
    <scope>NUCLEOTIDE SEQUENCE [LARGE SCALE GENOMIC DNA]</scope>
    <source>
        <strain evidence="7 8">DSM 45435</strain>
    </source>
</reference>
<dbReference type="GO" id="GO:0016787">
    <property type="term" value="F:hydrolase activity"/>
    <property type="evidence" value="ECO:0007669"/>
    <property type="project" value="UniProtKB-KW"/>
</dbReference>
<gene>
    <name evidence="7" type="primary">yxlF3</name>
    <name evidence="7" type="ORF">CMASS_03025</name>
</gene>
<organism evidence="7 8">
    <name type="scientific">Corynebacterium massiliense DSM 45435</name>
    <dbReference type="NCBI Taxonomy" id="1121364"/>
    <lineage>
        <taxon>Bacteria</taxon>
        <taxon>Bacillati</taxon>
        <taxon>Actinomycetota</taxon>
        <taxon>Actinomycetes</taxon>
        <taxon>Mycobacteriales</taxon>
        <taxon>Corynebacteriaceae</taxon>
        <taxon>Corynebacterium</taxon>
    </lineage>
</organism>
<comment type="subcellular location">
    <subcellularLocation>
        <location evidence="1">Cell membrane</location>
        <topology evidence="1">Peripheral membrane protein</topology>
    </subcellularLocation>
</comment>
<keyword evidence="4 7" id="KW-0067">ATP-binding</keyword>
<protein>
    <submittedName>
        <fullName evidence="7">ABC transporter ATP-binding protein YxlF</fullName>
        <ecNumber evidence="7">3.6.3.-</ecNumber>
    </submittedName>
</protein>
<keyword evidence="3" id="KW-0547">Nucleotide-binding</keyword>
<evidence type="ECO:0000256" key="3">
    <source>
        <dbReference type="ARBA" id="ARBA00022741"/>
    </source>
</evidence>
<dbReference type="InterPro" id="IPR003593">
    <property type="entry name" value="AAA+_ATPase"/>
</dbReference>
<dbReference type="Pfam" id="PF00005">
    <property type="entry name" value="ABC_tran"/>
    <property type="match status" value="1"/>
</dbReference>
<keyword evidence="2" id="KW-0813">Transport</keyword>
<dbReference type="EC" id="3.6.3.-" evidence="7"/>
<evidence type="ECO:0000256" key="1">
    <source>
        <dbReference type="ARBA" id="ARBA00004202"/>
    </source>
</evidence>
<dbReference type="SMART" id="SM00382">
    <property type="entry name" value="AAA"/>
    <property type="match status" value="1"/>
</dbReference>
<dbReference type="PANTHER" id="PTHR42711:SF19">
    <property type="entry name" value="DOXORUBICIN RESISTANCE ATP-BINDING PROTEIN DRRA"/>
    <property type="match status" value="1"/>
</dbReference>
<dbReference type="PROSITE" id="PS50893">
    <property type="entry name" value="ABC_TRANSPORTER_2"/>
    <property type="match status" value="1"/>
</dbReference>
<keyword evidence="8" id="KW-1185">Reference proteome</keyword>
<dbReference type="EMBL" id="CP063189">
    <property type="protein sequence ID" value="WCZ32060.1"/>
    <property type="molecule type" value="Genomic_DNA"/>
</dbReference>
<dbReference type="SUPFAM" id="SSF52540">
    <property type="entry name" value="P-loop containing nucleoside triphosphate hydrolases"/>
    <property type="match status" value="1"/>
</dbReference>
<name>A0ABY7U5T8_9CORY</name>
<dbReference type="GO" id="GO:0005524">
    <property type="term" value="F:ATP binding"/>
    <property type="evidence" value="ECO:0007669"/>
    <property type="project" value="UniProtKB-KW"/>
</dbReference>
<evidence type="ECO:0000259" key="6">
    <source>
        <dbReference type="PROSITE" id="PS50893"/>
    </source>
</evidence>
<dbReference type="PANTHER" id="PTHR42711">
    <property type="entry name" value="ABC TRANSPORTER ATP-BINDING PROTEIN"/>
    <property type="match status" value="1"/>
</dbReference>
<keyword evidence="7" id="KW-0378">Hydrolase</keyword>
<dbReference type="InterPro" id="IPR027417">
    <property type="entry name" value="P-loop_NTPase"/>
</dbReference>
<dbReference type="InterPro" id="IPR050763">
    <property type="entry name" value="ABC_transporter_ATP-binding"/>
</dbReference>
<evidence type="ECO:0000313" key="8">
    <source>
        <dbReference type="Proteomes" id="UP001220064"/>
    </source>
</evidence>
<dbReference type="Proteomes" id="UP001220064">
    <property type="component" value="Chromosome"/>
</dbReference>
<evidence type="ECO:0000256" key="2">
    <source>
        <dbReference type="ARBA" id="ARBA00022448"/>
    </source>
</evidence>
<evidence type="ECO:0000256" key="5">
    <source>
        <dbReference type="ARBA" id="ARBA00023251"/>
    </source>
</evidence>
<dbReference type="Gene3D" id="3.40.50.300">
    <property type="entry name" value="P-loop containing nucleotide triphosphate hydrolases"/>
    <property type="match status" value="1"/>
</dbReference>
<evidence type="ECO:0000256" key="4">
    <source>
        <dbReference type="ARBA" id="ARBA00022840"/>
    </source>
</evidence>
<proteinExistence type="predicted"/>
<dbReference type="RefSeq" id="WP_027018645.1">
    <property type="nucleotide sequence ID" value="NZ_ATVG01000004.1"/>
</dbReference>